<gene>
    <name evidence="1" type="ORF">Hypma_008395</name>
</gene>
<reference evidence="1" key="1">
    <citation type="submission" date="2018-04" db="EMBL/GenBank/DDBJ databases">
        <title>Whole genome sequencing of Hypsizygus marmoreus.</title>
        <authorList>
            <person name="Choi I.-G."/>
            <person name="Min B."/>
            <person name="Kim J.-G."/>
            <person name="Kim S."/>
            <person name="Oh Y.-L."/>
            <person name="Kong W.-S."/>
            <person name="Park H."/>
            <person name="Jeong J."/>
            <person name="Song E.-S."/>
        </authorList>
    </citation>
    <scope>NUCLEOTIDE SEQUENCE [LARGE SCALE GENOMIC DNA]</scope>
    <source>
        <strain evidence="1">51987-8</strain>
    </source>
</reference>
<name>A0A369JVH0_HYPMA</name>
<dbReference type="EMBL" id="LUEZ02000044">
    <property type="protein sequence ID" value="RDB24365.1"/>
    <property type="molecule type" value="Genomic_DNA"/>
</dbReference>
<dbReference type="STRING" id="39966.A0A369JVH0"/>
<sequence>MAAPPRFMNSVYAQYHDEDTTKLVFLHAKGLSYPGYGDRHVMICWTNAPSPTPSSIAVSTLNSEVAKHSIDVLTGTEGDEDAQAPVIQIIQLTGQPGSYAFYHPVALSSRPQNLSIQETQNQIFPLGYLTRAERNQFVEIAKAVKYDRRSVVNGCRVWTRDLLLDAARLGLLDEGTVKAVIEGVPLPVRREEVE</sequence>
<accession>A0A369JVH0</accession>
<evidence type="ECO:0000313" key="1">
    <source>
        <dbReference type="EMBL" id="RDB24365.1"/>
    </source>
</evidence>
<dbReference type="InParanoid" id="A0A369JVH0"/>
<organism evidence="1 2">
    <name type="scientific">Hypsizygus marmoreus</name>
    <name type="common">White beech mushroom</name>
    <name type="synonym">Agaricus marmoreus</name>
    <dbReference type="NCBI Taxonomy" id="39966"/>
    <lineage>
        <taxon>Eukaryota</taxon>
        <taxon>Fungi</taxon>
        <taxon>Dikarya</taxon>
        <taxon>Basidiomycota</taxon>
        <taxon>Agaricomycotina</taxon>
        <taxon>Agaricomycetes</taxon>
        <taxon>Agaricomycetidae</taxon>
        <taxon>Agaricales</taxon>
        <taxon>Tricholomatineae</taxon>
        <taxon>Lyophyllaceae</taxon>
        <taxon>Hypsizygus</taxon>
    </lineage>
</organism>
<keyword evidence="2" id="KW-1185">Reference proteome</keyword>
<dbReference type="Proteomes" id="UP000076154">
    <property type="component" value="Unassembled WGS sequence"/>
</dbReference>
<dbReference type="AlphaFoldDB" id="A0A369JVH0"/>
<proteinExistence type="predicted"/>
<protein>
    <submittedName>
        <fullName evidence="1">Uncharacterized protein</fullName>
    </submittedName>
</protein>
<evidence type="ECO:0000313" key="2">
    <source>
        <dbReference type="Proteomes" id="UP000076154"/>
    </source>
</evidence>
<dbReference type="OrthoDB" id="3235294at2759"/>
<comment type="caution">
    <text evidence="1">The sequence shown here is derived from an EMBL/GenBank/DDBJ whole genome shotgun (WGS) entry which is preliminary data.</text>
</comment>